<dbReference type="Pfam" id="PF00149">
    <property type="entry name" value="Metallophos"/>
    <property type="match status" value="1"/>
</dbReference>
<dbReference type="InterPro" id="IPR029052">
    <property type="entry name" value="Metallo-depent_PP-like"/>
</dbReference>
<proteinExistence type="predicted"/>
<evidence type="ECO:0000259" key="1">
    <source>
        <dbReference type="Pfam" id="PF00149"/>
    </source>
</evidence>
<dbReference type="SUPFAM" id="SSF56300">
    <property type="entry name" value="Metallo-dependent phosphatases"/>
    <property type="match status" value="1"/>
</dbReference>
<dbReference type="InterPro" id="IPR004843">
    <property type="entry name" value="Calcineurin-like_PHP"/>
</dbReference>
<organism evidence="2 3">
    <name type="scientific">Ascobolus immersus RN42</name>
    <dbReference type="NCBI Taxonomy" id="1160509"/>
    <lineage>
        <taxon>Eukaryota</taxon>
        <taxon>Fungi</taxon>
        <taxon>Dikarya</taxon>
        <taxon>Ascomycota</taxon>
        <taxon>Pezizomycotina</taxon>
        <taxon>Pezizomycetes</taxon>
        <taxon>Pezizales</taxon>
        <taxon>Ascobolaceae</taxon>
        <taxon>Ascobolus</taxon>
    </lineage>
</organism>
<dbReference type="EMBL" id="ML119754">
    <property type="protein sequence ID" value="RPA75904.1"/>
    <property type="molecule type" value="Genomic_DNA"/>
</dbReference>
<evidence type="ECO:0000313" key="2">
    <source>
        <dbReference type="EMBL" id="RPA75904.1"/>
    </source>
</evidence>
<sequence>IICISDLHTLPLPPLPPGDLLIIAGDLTEGTTAQLKTRLTELSALKSNYAHIIVIAGNHDRALDSDCDEFDTRYLPDKGRIDALKAREEVRRLFRESEAITYLENSTTTVTIRNRTYTIFGSPGSLATSKRTAFGYTVDEAVKYLGKMSEKVDILITHSPPAGYLDGGLGCLALRDVLWERKPRAHIFGHVHQGRGVAL</sequence>
<keyword evidence="3" id="KW-1185">Reference proteome</keyword>
<gene>
    <name evidence="2" type="ORF">BJ508DRAFT_198936</name>
</gene>
<dbReference type="OrthoDB" id="630188at2759"/>
<feature type="non-terminal residue" evidence="2">
    <location>
        <position position="1"/>
    </location>
</feature>
<accession>A0A3N4I1Z1</accession>
<dbReference type="Gene3D" id="3.60.21.10">
    <property type="match status" value="1"/>
</dbReference>
<evidence type="ECO:0000313" key="3">
    <source>
        <dbReference type="Proteomes" id="UP000275078"/>
    </source>
</evidence>
<reference evidence="2 3" key="1">
    <citation type="journal article" date="2018" name="Nat. Ecol. Evol.">
        <title>Pezizomycetes genomes reveal the molecular basis of ectomycorrhizal truffle lifestyle.</title>
        <authorList>
            <person name="Murat C."/>
            <person name="Payen T."/>
            <person name="Noel B."/>
            <person name="Kuo A."/>
            <person name="Morin E."/>
            <person name="Chen J."/>
            <person name="Kohler A."/>
            <person name="Krizsan K."/>
            <person name="Balestrini R."/>
            <person name="Da Silva C."/>
            <person name="Montanini B."/>
            <person name="Hainaut M."/>
            <person name="Levati E."/>
            <person name="Barry K.W."/>
            <person name="Belfiori B."/>
            <person name="Cichocki N."/>
            <person name="Clum A."/>
            <person name="Dockter R.B."/>
            <person name="Fauchery L."/>
            <person name="Guy J."/>
            <person name="Iotti M."/>
            <person name="Le Tacon F."/>
            <person name="Lindquist E.A."/>
            <person name="Lipzen A."/>
            <person name="Malagnac F."/>
            <person name="Mello A."/>
            <person name="Molinier V."/>
            <person name="Miyauchi S."/>
            <person name="Poulain J."/>
            <person name="Riccioni C."/>
            <person name="Rubini A."/>
            <person name="Sitrit Y."/>
            <person name="Splivallo R."/>
            <person name="Traeger S."/>
            <person name="Wang M."/>
            <person name="Zifcakova L."/>
            <person name="Wipf D."/>
            <person name="Zambonelli A."/>
            <person name="Paolocci F."/>
            <person name="Nowrousian M."/>
            <person name="Ottonello S."/>
            <person name="Baldrian P."/>
            <person name="Spatafora J.W."/>
            <person name="Henrissat B."/>
            <person name="Nagy L.G."/>
            <person name="Aury J.M."/>
            <person name="Wincker P."/>
            <person name="Grigoriev I.V."/>
            <person name="Bonfante P."/>
            <person name="Martin F.M."/>
        </authorList>
    </citation>
    <scope>NUCLEOTIDE SEQUENCE [LARGE SCALE GENOMIC DNA]</scope>
    <source>
        <strain evidence="2 3">RN42</strain>
    </source>
</reference>
<dbReference type="GO" id="GO:0016787">
    <property type="term" value="F:hydrolase activity"/>
    <property type="evidence" value="ECO:0007669"/>
    <property type="project" value="InterPro"/>
</dbReference>
<dbReference type="PANTHER" id="PTHR12905">
    <property type="entry name" value="METALLOPHOSPHOESTERASE"/>
    <property type="match status" value="1"/>
</dbReference>
<dbReference type="PANTHER" id="PTHR12905:SF0">
    <property type="entry name" value="CALCINEURIN-LIKE PHOSPHOESTERASE DOMAIN-CONTAINING PROTEIN"/>
    <property type="match status" value="1"/>
</dbReference>
<dbReference type="InterPro" id="IPR051693">
    <property type="entry name" value="UPF0046_metallophosphoest"/>
</dbReference>
<feature type="non-terminal residue" evidence="2">
    <location>
        <position position="199"/>
    </location>
</feature>
<dbReference type="AlphaFoldDB" id="A0A3N4I1Z1"/>
<name>A0A3N4I1Z1_ASCIM</name>
<dbReference type="Proteomes" id="UP000275078">
    <property type="component" value="Unassembled WGS sequence"/>
</dbReference>
<feature type="domain" description="Calcineurin-like phosphoesterase" evidence="1">
    <location>
        <begin position="16"/>
        <end position="193"/>
    </location>
</feature>
<protein>
    <submittedName>
        <fullName evidence="2">Metallo-dependent phosphatase</fullName>
    </submittedName>
</protein>